<comment type="caution">
    <text evidence="2">The sequence shown here is derived from an EMBL/GenBank/DDBJ whole genome shotgun (WGS) entry which is preliminary data.</text>
</comment>
<gene>
    <name evidence="2" type="ORF">PR048_012711</name>
</gene>
<feature type="region of interest" description="Disordered" evidence="1">
    <location>
        <begin position="22"/>
        <end position="82"/>
    </location>
</feature>
<accession>A0ABQ9HQ51</accession>
<feature type="compositionally biased region" description="Polar residues" evidence="1">
    <location>
        <begin position="152"/>
        <end position="165"/>
    </location>
</feature>
<dbReference type="Proteomes" id="UP001159363">
    <property type="component" value="Chromosome X"/>
</dbReference>
<dbReference type="EMBL" id="JARBHB010000004">
    <property type="protein sequence ID" value="KAJ8886500.1"/>
    <property type="molecule type" value="Genomic_DNA"/>
</dbReference>
<proteinExistence type="predicted"/>
<evidence type="ECO:0000256" key="1">
    <source>
        <dbReference type="SAM" id="MobiDB-lite"/>
    </source>
</evidence>
<evidence type="ECO:0000313" key="2">
    <source>
        <dbReference type="EMBL" id="KAJ8886500.1"/>
    </source>
</evidence>
<organism evidence="2 3">
    <name type="scientific">Dryococelus australis</name>
    <dbReference type="NCBI Taxonomy" id="614101"/>
    <lineage>
        <taxon>Eukaryota</taxon>
        <taxon>Metazoa</taxon>
        <taxon>Ecdysozoa</taxon>
        <taxon>Arthropoda</taxon>
        <taxon>Hexapoda</taxon>
        <taxon>Insecta</taxon>
        <taxon>Pterygota</taxon>
        <taxon>Neoptera</taxon>
        <taxon>Polyneoptera</taxon>
        <taxon>Phasmatodea</taxon>
        <taxon>Verophasmatodea</taxon>
        <taxon>Anareolatae</taxon>
        <taxon>Phasmatidae</taxon>
        <taxon>Eurycanthinae</taxon>
        <taxon>Dryococelus</taxon>
    </lineage>
</organism>
<feature type="compositionally biased region" description="Polar residues" evidence="1">
    <location>
        <begin position="98"/>
        <end position="113"/>
    </location>
</feature>
<feature type="region of interest" description="Disordered" evidence="1">
    <location>
        <begin position="95"/>
        <end position="197"/>
    </location>
</feature>
<name>A0ABQ9HQ51_9NEOP</name>
<protein>
    <submittedName>
        <fullName evidence="2">Uncharacterized protein</fullName>
    </submittedName>
</protein>
<feature type="compositionally biased region" description="Polar residues" evidence="1">
    <location>
        <begin position="58"/>
        <end position="82"/>
    </location>
</feature>
<reference evidence="2 3" key="1">
    <citation type="submission" date="2023-02" db="EMBL/GenBank/DDBJ databases">
        <title>LHISI_Scaffold_Assembly.</title>
        <authorList>
            <person name="Stuart O.P."/>
            <person name="Cleave R."/>
            <person name="Magrath M.J.L."/>
            <person name="Mikheyev A.S."/>
        </authorList>
    </citation>
    <scope>NUCLEOTIDE SEQUENCE [LARGE SCALE GENOMIC DNA]</scope>
    <source>
        <strain evidence="2">Daus_M_001</strain>
        <tissue evidence="2">Leg muscle</tissue>
    </source>
</reference>
<sequence>MGVKAPGLTTHVSFRWHMRVGGGRLQMGPRRRQGCPKGPLKEDRYNSKGTSSRKRASSSRMGISSRKGANSSMGITSNKGTTRETVAALQKIQPEGACQQQSTNKGSKATSKQVWPPLGNLMVPTKGAHHLTTPQSVSDPKGIARSGKHSQDNQTPSQAVNTSIKYTDIEDSEDTDNQFTPVPGKRKHMSQEEDQKETLQLNVAEGIHRNQDHTENHEKTAEKDRRPPPIIITSHEHFLKTAKQIAQAINNNETLVYNRQGGRENTNSEEDFNKTMIIPKQGNILHYTFKPRTTVFTTVLRGFIPSKSEHELEELLKE</sequence>
<keyword evidence="3" id="KW-1185">Reference proteome</keyword>
<evidence type="ECO:0000313" key="3">
    <source>
        <dbReference type="Proteomes" id="UP001159363"/>
    </source>
</evidence>